<dbReference type="InterPro" id="IPR026912">
    <property type="entry name" value="Adenine_deam_C"/>
</dbReference>
<evidence type="ECO:0000256" key="3">
    <source>
        <dbReference type="ARBA" id="ARBA00022801"/>
    </source>
</evidence>
<comment type="caution">
    <text evidence="7">The sequence shown here is derived from an EMBL/GenBank/DDBJ whole genome shotgun (WGS) entry which is preliminary data.</text>
</comment>
<evidence type="ECO:0000256" key="4">
    <source>
        <dbReference type="ARBA" id="ARBA00047720"/>
    </source>
</evidence>
<sequence length="581" mass="65097">MQSISRYWTKKQIRRQLHIVSGEEQPTAVIENGTYLNSMRKIWQKGHIWLDGSRIVYVGEALPSSMDGIERIDAEGFYLVPGYIEHHAHPFQLYNPLTLARFGAERGTTTFVIDNLPFILHLETADALRLIEEIQQTPAVMLWWARYDAQTALINQHHIFSYSAMKAWLDHPYVVQGGELTDWPGVLEGNDEILHWMLETKQAHKPIEGHLPGAGKETLAKMALLGVDGDHESMTAEDVLVRLDAGMTASLRYSSIRPDLPAIISGLQQTGKVGYDDLMMTTDGSPPHFIKEGLMDMLIDKAVAAGVPFIDAVLMCTKNPARYFHLDDTIGIIAPGRLANINFLPALTSAKPTDVLAKGEWVRKDNRPVFPKREIDWASFGFTPFHPEWELTWNDLHFSIPLGVEMVNEVIMKPYQIQLDMTGDSLPDDCDECFLLLVDRFGKWSVTTLIKGFAAHIFGFASSYSTTGDILLIGKSKHGLLQAFQALKKQRGGIVLLDQNGPAASIPLTIGGTFSEKPIDGGLTAEENHLRAELFARGYPFNDPIYSLLFLSSTHLPYVRVTQKGIYDVKKKRVLFPSIMR</sequence>
<organism evidence="7 8">
    <name type="scientific">Salisediminibacterium halotolerans</name>
    <dbReference type="NCBI Taxonomy" id="517425"/>
    <lineage>
        <taxon>Bacteria</taxon>
        <taxon>Bacillati</taxon>
        <taxon>Bacillota</taxon>
        <taxon>Bacilli</taxon>
        <taxon>Bacillales</taxon>
        <taxon>Bacillaceae</taxon>
        <taxon>Salisediminibacterium</taxon>
    </lineage>
</organism>
<dbReference type="STRING" id="1464123.SAMN05444126_12418"/>
<dbReference type="OrthoDB" id="9775607at2"/>
<dbReference type="RefSeq" id="WP_093074116.1">
    <property type="nucleotide sequence ID" value="NZ_FOGV01000024.1"/>
</dbReference>
<evidence type="ECO:0000313" key="7">
    <source>
        <dbReference type="EMBL" id="SES25545.1"/>
    </source>
</evidence>
<gene>
    <name evidence="7" type="ORF">SAMN05444126_12418</name>
</gene>
<dbReference type="GO" id="GO:0000034">
    <property type="term" value="F:adenine deaminase activity"/>
    <property type="evidence" value="ECO:0007669"/>
    <property type="project" value="UniProtKB-EC"/>
</dbReference>
<evidence type="ECO:0000259" key="6">
    <source>
        <dbReference type="Pfam" id="PF13382"/>
    </source>
</evidence>
<reference evidence="8" key="1">
    <citation type="submission" date="2016-10" db="EMBL/GenBank/DDBJ databases">
        <authorList>
            <person name="de Groot N.N."/>
        </authorList>
    </citation>
    <scope>NUCLEOTIDE SEQUENCE [LARGE SCALE GENOMIC DNA]</scope>
    <source>
        <strain evidence="8">10nlg</strain>
    </source>
</reference>
<dbReference type="Gene3D" id="2.30.40.10">
    <property type="entry name" value="Urease, subunit C, domain 1"/>
    <property type="match status" value="1"/>
</dbReference>
<dbReference type="InterPro" id="IPR032466">
    <property type="entry name" value="Metal_Hydrolase"/>
</dbReference>
<dbReference type="Pfam" id="PF01979">
    <property type="entry name" value="Amidohydro_1"/>
    <property type="match status" value="1"/>
</dbReference>
<dbReference type="SUPFAM" id="SSF51556">
    <property type="entry name" value="Metallo-dependent hydrolases"/>
    <property type="match status" value="1"/>
</dbReference>
<dbReference type="Pfam" id="PF13382">
    <property type="entry name" value="Adenine_deam_C"/>
    <property type="match status" value="1"/>
</dbReference>
<dbReference type="AlphaFoldDB" id="A0A1H9VV41"/>
<keyword evidence="8" id="KW-1185">Reference proteome</keyword>
<feature type="domain" description="Amidohydrolase-related" evidence="5">
    <location>
        <begin position="78"/>
        <end position="362"/>
    </location>
</feature>
<dbReference type="SUPFAM" id="SSF51338">
    <property type="entry name" value="Composite domain of metallo-dependent hydrolases"/>
    <property type="match status" value="1"/>
</dbReference>
<evidence type="ECO:0000313" key="8">
    <source>
        <dbReference type="Proteomes" id="UP000199318"/>
    </source>
</evidence>
<dbReference type="Proteomes" id="UP000199318">
    <property type="component" value="Unassembled WGS sequence"/>
</dbReference>
<dbReference type="PANTHER" id="PTHR11113:SF6">
    <property type="entry name" value="ADENINE DEAMINASE YERA-RELATED"/>
    <property type="match status" value="1"/>
</dbReference>
<protein>
    <recommendedName>
        <fullName evidence="2">adenine deaminase</fullName>
        <ecNumber evidence="2">3.5.4.2</ecNumber>
    </recommendedName>
</protein>
<accession>A0A1H9VV41</accession>
<dbReference type="PANTHER" id="PTHR11113">
    <property type="entry name" value="N-ACETYLGLUCOSAMINE-6-PHOSPHATE DEACETYLASE"/>
    <property type="match status" value="1"/>
</dbReference>
<keyword evidence="3" id="KW-0378">Hydrolase</keyword>
<evidence type="ECO:0000259" key="5">
    <source>
        <dbReference type="Pfam" id="PF01979"/>
    </source>
</evidence>
<evidence type="ECO:0000256" key="2">
    <source>
        <dbReference type="ARBA" id="ARBA00012782"/>
    </source>
</evidence>
<dbReference type="Gene3D" id="3.20.20.140">
    <property type="entry name" value="Metal-dependent hydrolases"/>
    <property type="match status" value="1"/>
</dbReference>
<name>A0A1H9VV41_9BACI</name>
<proteinExistence type="inferred from homology"/>
<dbReference type="InterPro" id="IPR011059">
    <property type="entry name" value="Metal-dep_hydrolase_composite"/>
</dbReference>
<evidence type="ECO:0000256" key="1">
    <source>
        <dbReference type="ARBA" id="ARBA00006773"/>
    </source>
</evidence>
<comment type="similarity">
    <text evidence="1">Belongs to the metallo-dependent hydrolases superfamily. Adenine deaminase family.</text>
</comment>
<dbReference type="EMBL" id="FOGV01000024">
    <property type="protein sequence ID" value="SES25545.1"/>
    <property type="molecule type" value="Genomic_DNA"/>
</dbReference>
<feature type="domain" description="Adenine deaminase C-terminal" evidence="6">
    <location>
        <begin position="427"/>
        <end position="572"/>
    </location>
</feature>
<dbReference type="EC" id="3.5.4.2" evidence="2"/>
<comment type="catalytic activity">
    <reaction evidence="4">
        <text>adenine + H2O + H(+) = hypoxanthine + NH4(+)</text>
        <dbReference type="Rhea" id="RHEA:23688"/>
        <dbReference type="ChEBI" id="CHEBI:15377"/>
        <dbReference type="ChEBI" id="CHEBI:15378"/>
        <dbReference type="ChEBI" id="CHEBI:16708"/>
        <dbReference type="ChEBI" id="CHEBI:17368"/>
        <dbReference type="ChEBI" id="CHEBI:28938"/>
        <dbReference type="EC" id="3.5.4.2"/>
    </reaction>
</comment>
<dbReference type="InterPro" id="IPR006680">
    <property type="entry name" value="Amidohydro-rel"/>
</dbReference>